<evidence type="ECO:0000313" key="3">
    <source>
        <dbReference type="Proteomes" id="UP001446871"/>
    </source>
</evidence>
<keyword evidence="3" id="KW-1185">Reference proteome</keyword>
<protein>
    <recommendedName>
        <fullName evidence="4">Secreted protein</fullName>
    </recommendedName>
</protein>
<name>A0ABR1U3U8_9PEZI</name>
<feature type="chain" id="PRO_5045122470" description="Secreted protein" evidence="1">
    <location>
        <begin position="26"/>
        <end position="64"/>
    </location>
</feature>
<sequence>MRTGWFRRGILGDGGVLLWITSLNATESRDPLEVQQFAHVEVGEDGIEQLERREHGPNRHRTIR</sequence>
<gene>
    <name evidence="2" type="ORF">PG996_012868</name>
</gene>
<proteinExistence type="predicted"/>
<accession>A0ABR1U3U8</accession>
<organism evidence="2 3">
    <name type="scientific">Apiospora saccharicola</name>
    <dbReference type="NCBI Taxonomy" id="335842"/>
    <lineage>
        <taxon>Eukaryota</taxon>
        <taxon>Fungi</taxon>
        <taxon>Dikarya</taxon>
        <taxon>Ascomycota</taxon>
        <taxon>Pezizomycotina</taxon>
        <taxon>Sordariomycetes</taxon>
        <taxon>Xylariomycetidae</taxon>
        <taxon>Amphisphaeriales</taxon>
        <taxon>Apiosporaceae</taxon>
        <taxon>Apiospora</taxon>
    </lineage>
</organism>
<evidence type="ECO:0000313" key="2">
    <source>
        <dbReference type="EMBL" id="KAK8053567.1"/>
    </source>
</evidence>
<comment type="caution">
    <text evidence="2">The sequence shown here is derived from an EMBL/GenBank/DDBJ whole genome shotgun (WGS) entry which is preliminary data.</text>
</comment>
<dbReference type="Proteomes" id="UP001446871">
    <property type="component" value="Unassembled WGS sequence"/>
</dbReference>
<dbReference type="EMBL" id="JAQQWM010000008">
    <property type="protein sequence ID" value="KAK8053567.1"/>
    <property type="molecule type" value="Genomic_DNA"/>
</dbReference>
<evidence type="ECO:0008006" key="4">
    <source>
        <dbReference type="Google" id="ProtNLM"/>
    </source>
</evidence>
<keyword evidence="1" id="KW-0732">Signal</keyword>
<evidence type="ECO:0000256" key="1">
    <source>
        <dbReference type="SAM" id="SignalP"/>
    </source>
</evidence>
<reference evidence="2 3" key="1">
    <citation type="submission" date="2023-01" db="EMBL/GenBank/DDBJ databases">
        <title>Analysis of 21 Apiospora genomes using comparative genomics revels a genus with tremendous synthesis potential of carbohydrate active enzymes and secondary metabolites.</title>
        <authorList>
            <person name="Sorensen T."/>
        </authorList>
    </citation>
    <scope>NUCLEOTIDE SEQUENCE [LARGE SCALE GENOMIC DNA]</scope>
    <source>
        <strain evidence="2 3">CBS 83171</strain>
    </source>
</reference>
<feature type="signal peptide" evidence="1">
    <location>
        <begin position="1"/>
        <end position="25"/>
    </location>
</feature>